<dbReference type="EMBL" id="JARESE010000072">
    <property type="protein sequence ID" value="MDE8654058.1"/>
    <property type="molecule type" value="Genomic_DNA"/>
</dbReference>
<dbReference type="PANTHER" id="PTHR30143">
    <property type="entry name" value="ACID HYDRATASE"/>
    <property type="match status" value="1"/>
</dbReference>
<dbReference type="RefSeq" id="WP_275230178.1">
    <property type="nucleotide sequence ID" value="NZ_JARESE010000072.1"/>
</dbReference>
<evidence type="ECO:0000313" key="2">
    <source>
        <dbReference type="Proteomes" id="UP001216253"/>
    </source>
</evidence>
<dbReference type="InterPro" id="IPR012690">
    <property type="entry name" value="HpcG"/>
</dbReference>
<keyword evidence="2" id="KW-1185">Reference proteome</keyword>
<dbReference type="SUPFAM" id="SSF56529">
    <property type="entry name" value="FAH"/>
    <property type="match status" value="1"/>
</dbReference>
<dbReference type="Proteomes" id="UP001216253">
    <property type="component" value="Unassembled WGS sequence"/>
</dbReference>
<organism evidence="1 2">
    <name type="scientific">Novosphingobium album</name>
    <name type="common">ex Liu et al. 2023</name>
    <dbReference type="NCBI Taxonomy" id="3031130"/>
    <lineage>
        <taxon>Bacteria</taxon>
        <taxon>Pseudomonadati</taxon>
        <taxon>Pseudomonadota</taxon>
        <taxon>Alphaproteobacteria</taxon>
        <taxon>Sphingomonadales</taxon>
        <taxon>Sphingomonadaceae</taxon>
        <taxon>Novosphingobium</taxon>
    </lineage>
</organism>
<comment type="caution">
    <text evidence="1">The sequence shown here is derived from an EMBL/GenBank/DDBJ whole genome shotgun (WGS) entry which is preliminary data.</text>
</comment>
<dbReference type="InterPro" id="IPR036663">
    <property type="entry name" value="Fumarylacetoacetase_C_sf"/>
</dbReference>
<sequence length="286" mass="30320">MSPRRLMAGARRIDDFGGVTLDGDAIAAAARALDEAERTGRQIRLLSETYAGLTMDDAYAIQTEWVRMKAAAGDPVIGWKIGLTSKAMQAALSIDIPDSGVLLRSMAFDNGAHIAPGRFIQPRIEAEIAFVMRTGLEPEEISAEAILAATDYVAPALEILDTRITRKDPETGRLRNVCDTISDNAANGGIVMGAPVREFGALDLRFVGAIVSKDGDVEETGLGAGVLGDPLVSMAWLVERLAARGDRVEAGQVVLSGSFIRPVEAPPGSHIVADFGSFGQVECHFG</sequence>
<name>A0ABT5WW04_9SPHN</name>
<dbReference type="NCBIfam" id="TIGR02312">
    <property type="entry name" value="HpaH"/>
    <property type="match status" value="1"/>
</dbReference>
<dbReference type="PANTHER" id="PTHR30143:SF0">
    <property type="entry name" value="2-KETO-4-PENTENOATE HYDRATASE"/>
    <property type="match status" value="1"/>
</dbReference>
<reference evidence="1 2" key="1">
    <citation type="submission" date="2023-03" db="EMBL/GenBank/DDBJ databases">
        <title>NovoSphingobium album sp. nov. isolated from polycyclic aromatic hydrocarbons- and heavy-metal polluted soil.</title>
        <authorList>
            <person name="Liu Z."/>
            <person name="Wang K."/>
        </authorList>
    </citation>
    <scope>NUCLEOTIDE SEQUENCE [LARGE SCALE GENOMIC DNA]</scope>
    <source>
        <strain evidence="1 2">H3SJ31-1</strain>
    </source>
</reference>
<protein>
    <submittedName>
        <fullName evidence="1">2-oxo-hepta-3-ene-1,7-dioic acid hydratase</fullName>
    </submittedName>
</protein>
<evidence type="ECO:0000313" key="1">
    <source>
        <dbReference type="EMBL" id="MDE8654058.1"/>
    </source>
</evidence>
<dbReference type="InterPro" id="IPR050772">
    <property type="entry name" value="Hydratase-Decarb/MhpD_sf"/>
</dbReference>
<proteinExistence type="predicted"/>
<gene>
    <name evidence="1" type="primary">hpaH</name>
    <name evidence="1" type="ORF">PYV00_20400</name>
</gene>
<dbReference type="Gene3D" id="3.90.850.10">
    <property type="entry name" value="Fumarylacetoacetase-like, C-terminal domain"/>
    <property type="match status" value="1"/>
</dbReference>
<accession>A0ABT5WW04</accession>